<evidence type="ECO:0000313" key="4">
    <source>
        <dbReference type="Proteomes" id="UP000318065"/>
    </source>
</evidence>
<feature type="transmembrane region" description="Helical" evidence="1">
    <location>
        <begin position="109"/>
        <end position="135"/>
    </location>
</feature>
<feature type="transmembrane region" description="Helical" evidence="1">
    <location>
        <begin position="256"/>
        <end position="278"/>
    </location>
</feature>
<keyword evidence="1" id="KW-0472">Membrane</keyword>
<name>A0A510HJN6_9ACTN</name>
<feature type="transmembrane region" description="Helical" evidence="1">
    <location>
        <begin position="45"/>
        <end position="69"/>
    </location>
</feature>
<dbReference type="PANTHER" id="PTHR35342:SF5">
    <property type="entry name" value="TRICARBOXYLIC TRANSPORT PROTEIN"/>
    <property type="match status" value="1"/>
</dbReference>
<protein>
    <recommendedName>
        <fullName evidence="2">DUF112 domain-containing protein</fullName>
    </recommendedName>
</protein>
<proteinExistence type="predicted"/>
<dbReference type="OrthoDB" id="9781349at2"/>
<feature type="transmembrane region" description="Helical" evidence="1">
    <location>
        <begin position="432"/>
        <end position="450"/>
    </location>
</feature>
<evidence type="ECO:0000313" key="3">
    <source>
        <dbReference type="EMBL" id="BBL80231.1"/>
    </source>
</evidence>
<reference evidence="3" key="1">
    <citation type="journal article" date="2019" name="Microbiol. Resour. Announc.">
        <title>Complete Genome Sequence of Rubrobacter xylanophilus Strain AA3-22, Isolated from Arima Onsen in Japan.</title>
        <authorList>
            <person name="Tomariguchi N."/>
            <person name="Miyazaki K."/>
        </authorList>
    </citation>
    <scope>NUCLEOTIDE SEQUENCE [LARGE SCALE GENOMIC DNA]</scope>
    <source>
        <strain evidence="3">AA3-22</strain>
    </source>
</reference>
<dbReference type="RefSeq" id="WP_143528263.1">
    <property type="nucleotide sequence ID" value="NZ_AP019791.1"/>
</dbReference>
<dbReference type="AlphaFoldDB" id="A0A510HJN6"/>
<keyword evidence="1" id="KW-1133">Transmembrane helix</keyword>
<feature type="transmembrane region" description="Helical" evidence="1">
    <location>
        <begin position="200"/>
        <end position="223"/>
    </location>
</feature>
<feature type="transmembrane region" description="Helical" evidence="1">
    <location>
        <begin position="353"/>
        <end position="373"/>
    </location>
</feature>
<feature type="transmembrane region" description="Helical" evidence="1">
    <location>
        <begin position="385"/>
        <end position="404"/>
    </location>
</feature>
<feature type="domain" description="DUF112" evidence="2">
    <location>
        <begin position="20"/>
        <end position="437"/>
    </location>
</feature>
<feature type="transmembrane region" description="Helical" evidence="1">
    <location>
        <begin position="410"/>
        <end position="425"/>
    </location>
</feature>
<gene>
    <name evidence="3" type="ORF">RxyAA322_20850</name>
</gene>
<dbReference type="InterPro" id="IPR002823">
    <property type="entry name" value="DUF112_TM"/>
</dbReference>
<organism evidence="3 4">
    <name type="scientific">Rubrobacter xylanophilus</name>
    <dbReference type="NCBI Taxonomy" id="49319"/>
    <lineage>
        <taxon>Bacteria</taxon>
        <taxon>Bacillati</taxon>
        <taxon>Actinomycetota</taxon>
        <taxon>Rubrobacteria</taxon>
        <taxon>Rubrobacterales</taxon>
        <taxon>Rubrobacteraceae</taxon>
        <taxon>Rubrobacter</taxon>
    </lineage>
</organism>
<dbReference type="Proteomes" id="UP000318065">
    <property type="component" value="Chromosome"/>
</dbReference>
<feature type="transmembrane region" description="Helical" evidence="1">
    <location>
        <begin position="462"/>
        <end position="486"/>
    </location>
</feature>
<dbReference type="EMBL" id="AP019791">
    <property type="protein sequence ID" value="BBL80231.1"/>
    <property type="molecule type" value="Genomic_DNA"/>
</dbReference>
<feature type="transmembrane region" description="Helical" evidence="1">
    <location>
        <begin position="20"/>
        <end position="39"/>
    </location>
</feature>
<evidence type="ECO:0000259" key="2">
    <source>
        <dbReference type="Pfam" id="PF01970"/>
    </source>
</evidence>
<keyword evidence="4" id="KW-1185">Reference proteome</keyword>
<dbReference type="PANTHER" id="PTHR35342">
    <property type="entry name" value="TRICARBOXYLIC TRANSPORT PROTEIN"/>
    <property type="match status" value="1"/>
</dbReference>
<evidence type="ECO:0000256" key="1">
    <source>
        <dbReference type="SAM" id="Phobius"/>
    </source>
</evidence>
<sequence length="509" mass="53003">MELLDQILLGFQTALSPVNLVYCFVGVVLGTVIGLLPGLGSATGVALLLPLTLTLEPVTALIMLAGIYYGTQYGATISSVLIATPGDSATVVTTIEGYRLARKGRAGPALAIAAIASFLAGTIGIVLLMTLAPVFAAFALDFGPPEMAALMVLGLAGVIGFTGSSRAKGLAMAAFGLALATVGIDPSTGVERFTFGNVQLLGGIGFLEVVIGLFAVAEVMSAVHRGGSEPIRTRFRDMLLSREDWRRSRGAIARGGILGFFLGVLPGAGATLASFFSYEMERRFSKRRDEFGKGAIEGVAGPEAANNAAVNGAFVPTLTLGIPGSGTTAVLLGAFLLFGVQPGPLLLEEQPQLVWGLIASFYVGNLILLLLNLPLAPVFASILRLRYGLLYPLILLLCFVGAYAVENRMWGVWIAFVFGVIGYFMKRYDYPAAPVILGLILGPMLEKALMQTSSMGGGDFGIFLQRPIALALFALAAAVILGPLFVRGGALLAGRLAPGSGQSRNPEGG</sequence>
<dbReference type="Pfam" id="PF01970">
    <property type="entry name" value="TctA"/>
    <property type="match status" value="1"/>
</dbReference>
<keyword evidence="1" id="KW-0812">Transmembrane</keyword>
<accession>A0A510HJN6</accession>
<feature type="transmembrane region" description="Helical" evidence="1">
    <location>
        <begin position="147"/>
        <end position="163"/>
    </location>
</feature>